<gene>
    <name evidence="2" type="ORF">EVAR_80590_1</name>
</gene>
<evidence type="ECO:0000313" key="3">
    <source>
        <dbReference type="Proteomes" id="UP000299102"/>
    </source>
</evidence>
<feature type="region of interest" description="Disordered" evidence="1">
    <location>
        <begin position="1"/>
        <end position="81"/>
    </location>
</feature>
<accession>A0A4C1TLG0</accession>
<evidence type="ECO:0000313" key="2">
    <source>
        <dbReference type="EMBL" id="GBP15419.1"/>
    </source>
</evidence>
<comment type="caution">
    <text evidence="2">The sequence shown here is derived from an EMBL/GenBank/DDBJ whole genome shotgun (WGS) entry which is preliminary data.</text>
</comment>
<name>A0A4C1TLG0_EUMVA</name>
<feature type="compositionally biased region" description="Polar residues" evidence="1">
    <location>
        <begin position="1"/>
        <end position="18"/>
    </location>
</feature>
<sequence length="144" mass="16073">MSRTTGNSNDSLMASYSQRTHKIIDRQQSGLNGRRTPDFRRVGAAAAADVERRTWRTAKTRNVPERKPALTGNETESSNSSAVTMVIISLPILAGLASRKRFKFPQSLTETFGDPSTAELHKYPHISAVERWKLDTRIKDGRMG</sequence>
<organism evidence="2 3">
    <name type="scientific">Eumeta variegata</name>
    <name type="common">Bagworm moth</name>
    <name type="synonym">Eumeta japonica</name>
    <dbReference type="NCBI Taxonomy" id="151549"/>
    <lineage>
        <taxon>Eukaryota</taxon>
        <taxon>Metazoa</taxon>
        <taxon>Ecdysozoa</taxon>
        <taxon>Arthropoda</taxon>
        <taxon>Hexapoda</taxon>
        <taxon>Insecta</taxon>
        <taxon>Pterygota</taxon>
        <taxon>Neoptera</taxon>
        <taxon>Endopterygota</taxon>
        <taxon>Lepidoptera</taxon>
        <taxon>Glossata</taxon>
        <taxon>Ditrysia</taxon>
        <taxon>Tineoidea</taxon>
        <taxon>Psychidae</taxon>
        <taxon>Oiketicinae</taxon>
        <taxon>Eumeta</taxon>
    </lineage>
</organism>
<evidence type="ECO:0000256" key="1">
    <source>
        <dbReference type="SAM" id="MobiDB-lite"/>
    </source>
</evidence>
<feature type="compositionally biased region" description="Polar residues" evidence="1">
    <location>
        <begin position="72"/>
        <end position="81"/>
    </location>
</feature>
<proteinExistence type="predicted"/>
<protein>
    <submittedName>
        <fullName evidence="2">Uncharacterized protein</fullName>
    </submittedName>
</protein>
<keyword evidence="3" id="KW-1185">Reference proteome</keyword>
<dbReference type="Proteomes" id="UP000299102">
    <property type="component" value="Unassembled WGS sequence"/>
</dbReference>
<reference evidence="2 3" key="1">
    <citation type="journal article" date="2019" name="Commun. Biol.">
        <title>The bagworm genome reveals a unique fibroin gene that provides high tensile strength.</title>
        <authorList>
            <person name="Kono N."/>
            <person name="Nakamura H."/>
            <person name="Ohtoshi R."/>
            <person name="Tomita M."/>
            <person name="Numata K."/>
            <person name="Arakawa K."/>
        </authorList>
    </citation>
    <scope>NUCLEOTIDE SEQUENCE [LARGE SCALE GENOMIC DNA]</scope>
</reference>
<dbReference type="EMBL" id="BGZK01000071">
    <property type="protein sequence ID" value="GBP15419.1"/>
    <property type="molecule type" value="Genomic_DNA"/>
</dbReference>
<dbReference type="AlphaFoldDB" id="A0A4C1TLG0"/>